<dbReference type="PROSITE" id="PS50096">
    <property type="entry name" value="IQ"/>
    <property type="match status" value="1"/>
</dbReference>
<evidence type="ECO:0000313" key="3">
    <source>
        <dbReference type="Proteomes" id="UP000822688"/>
    </source>
</evidence>
<dbReference type="Pfam" id="PF00612">
    <property type="entry name" value="IQ"/>
    <property type="match status" value="1"/>
</dbReference>
<feature type="region of interest" description="Disordered" evidence="1">
    <location>
        <begin position="350"/>
        <end position="387"/>
    </location>
</feature>
<name>A0A8T0IIT8_CERPU</name>
<dbReference type="InterPro" id="IPR000048">
    <property type="entry name" value="IQ_motif_EF-hand-BS"/>
</dbReference>
<feature type="compositionally biased region" description="Pro residues" evidence="1">
    <location>
        <begin position="124"/>
        <end position="134"/>
    </location>
</feature>
<feature type="region of interest" description="Disordered" evidence="1">
    <location>
        <begin position="268"/>
        <end position="306"/>
    </location>
</feature>
<dbReference type="Proteomes" id="UP000822688">
    <property type="component" value="Chromosome 3"/>
</dbReference>
<feature type="compositionally biased region" description="Basic and acidic residues" evidence="1">
    <location>
        <begin position="270"/>
        <end position="285"/>
    </location>
</feature>
<evidence type="ECO:0000256" key="1">
    <source>
        <dbReference type="SAM" id="MobiDB-lite"/>
    </source>
</evidence>
<feature type="compositionally biased region" description="Low complexity" evidence="1">
    <location>
        <begin position="673"/>
        <end position="685"/>
    </location>
</feature>
<feature type="compositionally biased region" description="Basic and acidic residues" evidence="1">
    <location>
        <begin position="582"/>
        <end position="595"/>
    </location>
</feature>
<organism evidence="2 3">
    <name type="scientific">Ceratodon purpureus</name>
    <name type="common">Fire moss</name>
    <name type="synonym">Dicranum purpureum</name>
    <dbReference type="NCBI Taxonomy" id="3225"/>
    <lineage>
        <taxon>Eukaryota</taxon>
        <taxon>Viridiplantae</taxon>
        <taxon>Streptophyta</taxon>
        <taxon>Embryophyta</taxon>
        <taxon>Bryophyta</taxon>
        <taxon>Bryophytina</taxon>
        <taxon>Bryopsida</taxon>
        <taxon>Dicranidae</taxon>
        <taxon>Pseudoditrichales</taxon>
        <taxon>Ditrichaceae</taxon>
        <taxon>Ceratodon</taxon>
    </lineage>
</organism>
<dbReference type="AlphaFoldDB" id="A0A8T0IIT8"/>
<keyword evidence="3" id="KW-1185">Reference proteome</keyword>
<accession>A0A8T0IIT8</accession>
<feature type="region of interest" description="Disordered" evidence="1">
    <location>
        <begin position="181"/>
        <end position="206"/>
    </location>
</feature>
<comment type="caution">
    <text evidence="2">The sequence shown here is derived from an EMBL/GenBank/DDBJ whole genome shotgun (WGS) entry which is preliminary data.</text>
</comment>
<gene>
    <name evidence="2" type="ORF">KC19_3G055400</name>
</gene>
<protein>
    <submittedName>
        <fullName evidence="2">Uncharacterized protein</fullName>
    </submittedName>
</protein>
<dbReference type="EMBL" id="CM026423">
    <property type="protein sequence ID" value="KAG0582383.1"/>
    <property type="molecule type" value="Genomic_DNA"/>
</dbReference>
<dbReference type="SMART" id="SM00015">
    <property type="entry name" value="IQ"/>
    <property type="match status" value="1"/>
</dbReference>
<evidence type="ECO:0000313" key="2">
    <source>
        <dbReference type="EMBL" id="KAG0582383.1"/>
    </source>
</evidence>
<feature type="compositionally biased region" description="Polar residues" evidence="1">
    <location>
        <begin position="361"/>
        <end position="370"/>
    </location>
</feature>
<feature type="region of interest" description="Disordered" evidence="1">
    <location>
        <begin position="116"/>
        <end position="151"/>
    </location>
</feature>
<feature type="compositionally biased region" description="Polar residues" evidence="1">
    <location>
        <begin position="596"/>
        <end position="607"/>
    </location>
</feature>
<dbReference type="OrthoDB" id="10426005at2759"/>
<proteinExistence type="predicted"/>
<dbReference type="CDD" id="cd23767">
    <property type="entry name" value="IQCD"/>
    <property type="match status" value="1"/>
</dbReference>
<reference evidence="2" key="1">
    <citation type="submission" date="2020-06" db="EMBL/GenBank/DDBJ databases">
        <title>WGS assembly of Ceratodon purpureus strain R40.</title>
        <authorList>
            <person name="Carey S.B."/>
            <person name="Jenkins J."/>
            <person name="Shu S."/>
            <person name="Lovell J.T."/>
            <person name="Sreedasyam A."/>
            <person name="Maumus F."/>
            <person name="Tiley G.P."/>
            <person name="Fernandez-Pozo N."/>
            <person name="Barry K."/>
            <person name="Chen C."/>
            <person name="Wang M."/>
            <person name="Lipzen A."/>
            <person name="Daum C."/>
            <person name="Saski C.A."/>
            <person name="Payton A.C."/>
            <person name="Mcbreen J.C."/>
            <person name="Conrad R.E."/>
            <person name="Kollar L.M."/>
            <person name="Olsson S."/>
            <person name="Huttunen S."/>
            <person name="Landis J.B."/>
            <person name="Wickett N.J."/>
            <person name="Johnson M.G."/>
            <person name="Rensing S.A."/>
            <person name="Grimwood J."/>
            <person name="Schmutz J."/>
            <person name="Mcdaniel S.F."/>
        </authorList>
    </citation>
    <scope>NUCLEOTIDE SEQUENCE</scope>
    <source>
        <strain evidence="2">R40</strain>
    </source>
</reference>
<feature type="region of interest" description="Disordered" evidence="1">
    <location>
        <begin position="541"/>
        <end position="610"/>
    </location>
</feature>
<feature type="region of interest" description="Disordered" evidence="1">
    <location>
        <begin position="639"/>
        <end position="741"/>
    </location>
</feature>
<sequence>MRKKTTWAASVVRKQLQTCCQHETLSLDTHEPDDISIESFELPSEVYISSPVKDPSTFPSLLRRKSFNVSHVRNLLTTPELQTPYRKSVDSSLPLCVGSTFKPRRLQYVRSSANLVPGDAATPEPRPLPLPSPPRLEASSTPKAKVFPKSGPLPMMRCSSFKEGSVLEVGSNSPVKLKKYLSGPLPSSLRKTPLTGSSPSPSPPPIKLITMSGKAKELRGGGPSPTNRFMRVKSSAQALFPTVATSKLPGMVTQGTLKKAAQLAKVTPVLERKGSRGSRASREGNSRATPVGKPPLVMGNGMSSPQIGRMRSNERERFRAAVKIQAAIRGYRARKQYAIDLARANNVSGELTDEEHEEAPSISTRMSRTNPPKRKPTARGSRVGMEQVSKSWNGSLRTAQDCQALLKSKQEAALKRERAMEYAMSRQNWKTGSRSQKSTTPASWVVDNTFPDKPGWVWNWLERAARMGAHNSPNRIFDNDFDNDFDNHEDPVSESLSVKSTVGVCTTELGSAGDMQHLAVPMTYPWPLSLRQQHAAGLLQPKKAPFTRPSPLKKSETSGAPEPNHGSELKTNAGKKSRRRHPSEAQEVCRSREDLSTTARSCVTSPMSDELSLTKPRFGVRKLKFTEDGALAEDAEKVMKEGGDGESVGSCVGPLPSQYRLSSPFAGPRPRTSSQSGLQQQQQQLRMSNPNSLRETMKVNPQAHGNSQSHHKQRHQVSVALSEDDSAGTTAASVRRPFWRP</sequence>